<organism evidence="2 3">
    <name type="scientific">Hyaloperonospora arabidopsidis (strain Emoy2)</name>
    <name type="common">Downy mildew agent</name>
    <name type="synonym">Peronospora arabidopsidis</name>
    <dbReference type="NCBI Taxonomy" id="559515"/>
    <lineage>
        <taxon>Eukaryota</taxon>
        <taxon>Sar</taxon>
        <taxon>Stramenopiles</taxon>
        <taxon>Oomycota</taxon>
        <taxon>Peronosporomycetes</taxon>
        <taxon>Peronosporales</taxon>
        <taxon>Peronosporaceae</taxon>
        <taxon>Hyaloperonospora</taxon>
    </lineage>
</organism>
<evidence type="ECO:0008006" key="4">
    <source>
        <dbReference type="Google" id="ProtNLM"/>
    </source>
</evidence>
<evidence type="ECO:0000313" key="2">
    <source>
        <dbReference type="EnsemblProtists" id="HpaP807388"/>
    </source>
</evidence>
<dbReference type="Proteomes" id="UP000011713">
    <property type="component" value="Unassembled WGS sequence"/>
</dbReference>
<feature type="region of interest" description="Disordered" evidence="1">
    <location>
        <begin position="101"/>
        <end position="176"/>
    </location>
</feature>
<dbReference type="EnsemblProtists" id="HpaT807388">
    <property type="protein sequence ID" value="HpaP807388"/>
    <property type="gene ID" value="HpaG807388"/>
</dbReference>
<feature type="compositionally biased region" description="Low complexity" evidence="1">
    <location>
        <begin position="152"/>
        <end position="167"/>
    </location>
</feature>
<reference evidence="2" key="2">
    <citation type="submission" date="2015-06" db="UniProtKB">
        <authorList>
            <consortium name="EnsemblProtists"/>
        </authorList>
    </citation>
    <scope>IDENTIFICATION</scope>
    <source>
        <strain evidence="2">Emoy2</strain>
    </source>
</reference>
<protein>
    <recommendedName>
        <fullName evidence="4">RxLR effector candidate protein</fullName>
    </recommendedName>
</protein>
<feature type="region of interest" description="Disordered" evidence="1">
    <location>
        <begin position="1"/>
        <end position="44"/>
    </location>
</feature>
<dbReference type="InParanoid" id="M4BLV3"/>
<evidence type="ECO:0000313" key="3">
    <source>
        <dbReference type="Proteomes" id="UP000011713"/>
    </source>
</evidence>
<reference evidence="3" key="1">
    <citation type="journal article" date="2010" name="Science">
        <title>Signatures of adaptation to obligate biotrophy in the Hyaloperonospora arabidopsidis genome.</title>
        <authorList>
            <person name="Baxter L."/>
            <person name="Tripathy S."/>
            <person name="Ishaque N."/>
            <person name="Boot N."/>
            <person name="Cabral A."/>
            <person name="Kemen E."/>
            <person name="Thines M."/>
            <person name="Ah-Fong A."/>
            <person name="Anderson R."/>
            <person name="Badejoko W."/>
            <person name="Bittner-Eddy P."/>
            <person name="Boore J.L."/>
            <person name="Chibucos M.C."/>
            <person name="Coates M."/>
            <person name="Dehal P."/>
            <person name="Delehaunty K."/>
            <person name="Dong S."/>
            <person name="Downton P."/>
            <person name="Dumas B."/>
            <person name="Fabro G."/>
            <person name="Fronick C."/>
            <person name="Fuerstenberg S.I."/>
            <person name="Fulton L."/>
            <person name="Gaulin E."/>
            <person name="Govers F."/>
            <person name="Hughes L."/>
            <person name="Humphray S."/>
            <person name="Jiang R.H."/>
            <person name="Judelson H."/>
            <person name="Kamoun S."/>
            <person name="Kyung K."/>
            <person name="Meijer H."/>
            <person name="Minx P."/>
            <person name="Morris P."/>
            <person name="Nelson J."/>
            <person name="Phuntumart V."/>
            <person name="Qutob D."/>
            <person name="Rehmany A."/>
            <person name="Rougon-Cardoso A."/>
            <person name="Ryden P."/>
            <person name="Torto-Alalibo T."/>
            <person name="Studholme D."/>
            <person name="Wang Y."/>
            <person name="Win J."/>
            <person name="Wood J."/>
            <person name="Clifton S.W."/>
            <person name="Rogers J."/>
            <person name="Van den Ackerveken G."/>
            <person name="Jones J.D."/>
            <person name="McDowell J.M."/>
            <person name="Beynon J."/>
            <person name="Tyler B.M."/>
        </authorList>
    </citation>
    <scope>NUCLEOTIDE SEQUENCE [LARGE SCALE GENOMIC DNA]</scope>
    <source>
        <strain evidence="3">Emoy2</strain>
    </source>
</reference>
<feature type="compositionally biased region" description="Low complexity" evidence="1">
    <location>
        <begin position="10"/>
        <end position="20"/>
    </location>
</feature>
<sequence>MSPKTETTDDTNTAQTTPTTSRERAASEPAVVIPPHTPARSAETDAIQKVLKMLGGMDERMKKMELSQASIDQDERMRGAVESGMFNSKLGAAFADKQHREALDWSDSRSHQVHRPAMDHPDGSRTRQQQLAPQRAKQLPQPSALLPPYQPMPQQQAPPASPMQTPAETQFRTPDARQRKLAIRKFDGTEVTSDMGPVSLTGGRPSGDKKTWHKRHAVSCGPRMSRMTFLASTSPARQSAISASR</sequence>
<name>M4BLV3_HYAAE</name>
<feature type="compositionally biased region" description="Basic and acidic residues" evidence="1">
    <location>
        <begin position="101"/>
        <end position="125"/>
    </location>
</feature>
<dbReference type="AlphaFoldDB" id="M4BLV3"/>
<dbReference type="VEuPathDB" id="FungiDB:HpaG807388"/>
<evidence type="ECO:0000256" key="1">
    <source>
        <dbReference type="SAM" id="MobiDB-lite"/>
    </source>
</evidence>
<dbReference type="HOGENOM" id="CLU_1135340_0_0_1"/>
<dbReference type="EMBL" id="JH598398">
    <property type="status" value="NOT_ANNOTATED_CDS"/>
    <property type="molecule type" value="Genomic_DNA"/>
</dbReference>
<proteinExistence type="predicted"/>
<accession>M4BLV3</accession>
<keyword evidence="3" id="KW-1185">Reference proteome</keyword>
<feature type="region of interest" description="Disordered" evidence="1">
    <location>
        <begin position="190"/>
        <end position="217"/>
    </location>
</feature>